<evidence type="ECO:0000313" key="4">
    <source>
        <dbReference type="EMBL" id="VTS02682.1"/>
    </source>
</evidence>
<dbReference type="PROSITE" id="PS50082">
    <property type="entry name" value="WD_REPEATS_2"/>
    <property type="match status" value="4"/>
</dbReference>
<feature type="signal peptide" evidence="2">
    <location>
        <begin position="1"/>
        <end position="18"/>
    </location>
</feature>
<reference evidence="4 5" key="1">
    <citation type="submission" date="2019-05" db="EMBL/GenBank/DDBJ databases">
        <authorList>
            <consortium name="Science for Life Laboratories"/>
        </authorList>
    </citation>
    <scope>NUCLEOTIDE SEQUENCE [LARGE SCALE GENOMIC DNA]</scope>
    <source>
        <strain evidence="4">Soil9</strain>
    </source>
</reference>
<dbReference type="SUPFAM" id="SSF50978">
    <property type="entry name" value="WD40 repeat-like"/>
    <property type="match status" value="1"/>
</dbReference>
<dbReference type="Pfam" id="PF00400">
    <property type="entry name" value="WD40"/>
    <property type="match status" value="6"/>
</dbReference>
<dbReference type="AlphaFoldDB" id="A0A6P2DLP2"/>
<proteinExistence type="predicted"/>
<sequence>MRRSVALVLALLAAPSFAQEPKKDTKNAYPPIPVVDLKRKEPVEYGKDIEPIFEKKCLVCHSGTELSGKYDMGTHEKVLKGGKRGAAVVPGKSAESNLFLLCSRQKLPMMPPKGDEPLTSQELSLIKLWIDEGAKAPTTMKVKEKIVVNLPAALVKPVRALAVSPDGKAIAASRGNQINVFALKITPADKKGGPEKKEWEYAKSFFDPQLKTPDGKPAKAAHISLVESMAFSPDGKTLATGSFQELTLWDVEKGEPKQRITGFVDRVCAIGFSADGKKFVTGGGAPTEDGEIKIFDTATGKLIWEIKAGHSDTVFGVAFSPDGLLLATCGADKFVKVFEMPHAGLGWPFPPGPKAPRFAKSFEGHTHHVMGIGWTPDGKKIASCGADNFVKVWDYEKGEKIRDMQGHQKQVTSLFFVGKSTQFVTGSGDASVRMWNADNGGNVRSFPGAADFVYVVSASTDGTVVASGCEDGVVRVYNGTNGTLMKAALPPDAEPKKK</sequence>
<feature type="chain" id="PRO_5026661887" description="Cytochrome C Planctomycete-type domain-containing protein" evidence="2">
    <location>
        <begin position="19"/>
        <end position="498"/>
    </location>
</feature>
<feature type="domain" description="Cytochrome C Planctomycete-type" evidence="3">
    <location>
        <begin position="57"/>
        <end position="114"/>
    </location>
</feature>
<evidence type="ECO:0000256" key="1">
    <source>
        <dbReference type="PROSITE-ProRule" id="PRU00221"/>
    </source>
</evidence>
<protein>
    <recommendedName>
        <fullName evidence="3">Cytochrome C Planctomycete-type domain-containing protein</fullName>
    </recommendedName>
</protein>
<dbReference type="InterPro" id="IPR036322">
    <property type="entry name" value="WD40_repeat_dom_sf"/>
</dbReference>
<dbReference type="SUPFAM" id="SSF46626">
    <property type="entry name" value="Cytochrome c"/>
    <property type="match status" value="1"/>
</dbReference>
<dbReference type="SMART" id="SM00320">
    <property type="entry name" value="WD40"/>
    <property type="match status" value="7"/>
</dbReference>
<accession>A0A6P2DLP2</accession>
<dbReference type="Proteomes" id="UP000464178">
    <property type="component" value="Chromosome"/>
</dbReference>
<evidence type="ECO:0000259" key="3">
    <source>
        <dbReference type="Pfam" id="PF07635"/>
    </source>
</evidence>
<dbReference type="PANTHER" id="PTHR19879">
    <property type="entry name" value="TRANSCRIPTION INITIATION FACTOR TFIID"/>
    <property type="match status" value="1"/>
</dbReference>
<gene>
    <name evidence="4" type="ORF">SOIL9_74350</name>
</gene>
<evidence type="ECO:0000256" key="2">
    <source>
        <dbReference type="SAM" id="SignalP"/>
    </source>
</evidence>
<dbReference type="GO" id="GO:0020037">
    <property type="term" value="F:heme binding"/>
    <property type="evidence" value="ECO:0007669"/>
    <property type="project" value="InterPro"/>
</dbReference>
<name>A0A6P2DLP2_9BACT</name>
<feature type="repeat" description="WD" evidence="1">
    <location>
        <begin position="362"/>
        <end position="403"/>
    </location>
</feature>
<dbReference type="KEGG" id="gms:SOIL9_74350"/>
<dbReference type="PANTHER" id="PTHR19879:SF9">
    <property type="entry name" value="TRANSCRIPTION INITIATION FACTOR TFIID SUBUNIT 5"/>
    <property type="match status" value="1"/>
</dbReference>
<dbReference type="InterPro" id="IPR015943">
    <property type="entry name" value="WD40/YVTN_repeat-like_dom_sf"/>
</dbReference>
<dbReference type="EMBL" id="LR593886">
    <property type="protein sequence ID" value="VTS02682.1"/>
    <property type="molecule type" value="Genomic_DNA"/>
</dbReference>
<dbReference type="CDD" id="cd00200">
    <property type="entry name" value="WD40"/>
    <property type="match status" value="1"/>
</dbReference>
<feature type="repeat" description="WD" evidence="1">
    <location>
        <begin position="307"/>
        <end position="340"/>
    </location>
</feature>
<organism evidence="4 5">
    <name type="scientific">Gemmata massiliana</name>
    <dbReference type="NCBI Taxonomy" id="1210884"/>
    <lineage>
        <taxon>Bacteria</taxon>
        <taxon>Pseudomonadati</taxon>
        <taxon>Planctomycetota</taxon>
        <taxon>Planctomycetia</taxon>
        <taxon>Gemmatales</taxon>
        <taxon>Gemmataceae</taxon>
        <taxon>Gemmata</taxon>
    </lineage>
</organism>
<keyword evidence="1" id="KW-0853">WD repeat</keyword>
<dbReference type="PROSITE" id="PS50294">
    <property type="entry name" value="WD_REPEATS_REGION"/>
    <property type="match status" value="3"/>
</dbReference>
<dbReference type="InterPro" id="IPR036909">
    <property type="entry name" value="Cyt_c-like_dom_sf"/>
</dbReference>
<dbReference type="Gene3D" id="2.130.10.10">
    <property type="entry name" value="YVTN repeat-like/Quinoprotein amine dehydrogenase"/>
    <property type="match status" value="2"/>
</dbReference>
<keyword evidence="5" id="KW-1185">Reference proteome</keyword>
<dbReference type="Pfam" id="PF07635">
    <property type="entry name" value="PSCyt1"/>
    <property type="match status" value="1"/>
</dbReference>
<dbReference type="InterPro" id="IPR001680">
    <property type="entry name" value="WD40_rpt"/>
</dbReference>
<dbReference type="GO" id="GO:0009055">
    <property type="term" value="F:electron transfer activity"/>
    <property type="evidence" value="ECO:0007669"/>
    <property type="project" value="InterPro"/>
</dbReference>
<feature type="repeat" description="WD" evidence="1">
    <location>
        <begin position="446"/>
        <end position="487"/>
    </location>
</feature>
<dbReference type="InterPro" id="IPR011429">
    <property type="entry name" value="Cyt_c_Planctomycete-type"/>
</dbReference>
<feature type="repeat" description="WD" evidence="1">
    <location>
        <begin position="404"/>
        <end position="445"/>
    </location>
</feature>
<dbReference type="RefSeq" id="WP_162672810.1">
    <property type="nucleotide sequence ID" value="NZ_LR593886.1"/>
</dbReference>
<keyword evidence="2" id="KW-0732">Signal</keyword>
<evidence type="ECO:0000313" key="5">
    <source>
        <dbReference type="Proteomes" id="UP000464178"/>
    </source>
</evidence>